<dbReference type="GO" id="GO:0000712">
    <property type="term" value="P:resolution of meiotic recombination intermediates"/>
    <property type="evidence" value="ECO:0007669"/>
    <property type="project" value="TreeGrafter"/>
</dbReference>
<feature type="compositionally biased region" description="Polar residues" evidence="3">
    <location>
        <begin position="292"/>
        <end position="306"/>
    </location>
</feature>
<evidence type="ECO:0000256" key="2">
    <source>
        <dbReference type="ARBA" id="ARBA00018987"/>
    </source>
</evidence>
<dbReference type="Pfam" id="PF08585">
    <property type="entry name" value="RMI1_N_C"/>
    <property type="match status" value="1"/>
</dbReference>
<organism evidence="5">
    <name type="scientific">Mucor ambiguus</name>
    <dbReference type="NCBI Taxonomy" id="91626"/>
    <lineage>
        <taxon>Eukaryota</taxon>
        <taxon>Fungi</taxon>
        <taxon>Fungi incertae sedis</taxon>
        <taxon>Mucoromycota</taxon>
        <taxon>Mucoromycotina</taxon>
        <taxon>Mucoromycetes</taxon>
        <taxon>Mucorales</taxon>
        <taxon>Mucorineae</taxon>
        <taxon>Mucoraceae</taxon>
        <taxon>Mucor</taxon>
    </lineage>
</organism>
<evidence type="ECO:0000313" key="5">
    <source>
        <dbReference type="EMBL" id="GAN02681.1"/>
    </source>
</evidence>
<keyword evidence="6" id="KW-1185">Reference proteome</keyword>
<protein>
    <recommendedName>
        <fullName evidence="2">RecQ-mediated genome instability protein 1</fullName>
    </recommendedName>
</protein>
<evidence type="ECO:0000313" key="6">
    <source>
        <dbReference type="Proteomes" id="UP000053815"/>
    </source>
</evidence>
<dbReference type="AlphaFoldDB" id="A0A0C9M228"/>
<dbReference type="PANTHER" id="PTHR14790">
    <property type="entry name" value="RECQ-MEDIATED GENOME INSTABILITY PROTEIN 1 RMI1"/>
    <property type="match status" value="1"/>
</dbReference>
<name>A0A0C9M228_9FUNG</name>
<dbReference type="STRING" id="91626.A0A0C9M228"/>
<reference evidence="5" key="1">
    <citation type="submission" date="2014-09" db="EMBL/GenBank/DDBJ databases">
        <title>Draft genome sequence of an oleaginous Mucoromycotina fungus Mucor ambiguus NBRC6742.</title>
        <authorList>
            <person name="Takeda I."/>
            <person name="Yamane N."/>
            <person name="Morita T."/>
            <person name="Tamano K."/>
            <person name="Machida M."/>
            <person name="Baker S."/>
            <person name="Koike H."/>
        </authorList>
    </citation>
    <scope>NUCLEOTIDE SEQUENCE</scope>
    <source>
        <strain evidence="5">NBRC 6742</strain>
    </source>
</reference>
<proteinExistence type="inferred from homology"/>
<evidence type="ECO:0000256" key="3">
    <source>
        <dbReference type="SAM" id="MobiDB-lite"/>
    </source>
</evidence>
<feature type="region of interest" description="Disordered" evidence="3">
    <location>
        <begin position="273"/>
        <end position="394"/>
    </location>
</feature>
<sequence>MSLEEPPVILLRWCKDRNGIRLKKDYLRSWKAARSEPIVDYEAAYTELVADFLKIDISTTSEPVIQDEFAQNPVDTFPVGHLREGCGVILQIQDTLDIRHSTFSLLNSLNNATPVRQLYIERNEGDEVNLPRGMLQWVLTDGSKQIYAMEIETIPGLDLKTPFGCKLLIKGCRVRRGMLMLTKDNVKVLGGDVVELYGGDMIAELQDRFKRKLGIIEEPITPVPAENSSSNSETYTAPTAAHNRSNPVMLTQRTVHTEQADNFDDDIDYDDLPMNSFETDMGNSEAMDSVGRESNTTLPNTANTGFSDDDDFMDPPLPHVSPPRPPTSTSRISSAKRLQRAQETTTASKRTRVEASSPVAEVPASTTPAPPQHDQNVIEPTPMETDEYDDDDEQGDLSFVDPSVWANFEMAVNNDKIQYDEQGRANCSFDALKQMLIAMREQTGGNVPDTLRVKAQCIKMAKLKMHVNQCFYLELLLGDPIVKYEKNGPLEGTIRAVVNNELMYKLMGKEVHEVKEIYAKGGQAGIANQVLKPVRKKITQVVVYLTLDMTVLEKNLDDPQHALMPLIINYEPATSN</sequence>
<dbReference type="GO" id="GO:0000724">
    <property type="term" value="P:double-strand break repair via homologous recombination"/>
    <property type="evidence" value="ECO:0007669"/>
    <property type="project" value="TreeGrafter"/>
</dbReference>
<dbReference type="InterPro" id="IPR042470">
    <property type="entry name" value="RMI1_N_C_sf"/>
</dbReference>
<feature type="compositionally biased region" description="Acidic residues" evidence="3">
    <location>
        <begin position="384"/>
        <end position="394"/>
    </location>
</feature>
<evidence type="ECO:0000256" key="1">
    <source>
        <dbReference type="ARBA" id="ARBA00006395"/>
    </source>
</evidence>
<dbReference type="Gene3D" id="2.40.50.770">
    <property type="entry name" value="RecQ-mediated genome instability protein Rmi1, C-terminal domain"/>
    <property type="match status" value="1"/>
</dbReference>
<dbReference type="GO" id="GO:0016604">
    <property type="term" value="C:nuclear body"/>
    <property type="evidence" value="ECO:0007669"/>
    <property type="project" value="TreeGrafter"/>
</dbReference>
<comment type="similarity">
    <text evidence="1">Belongs to the RMI1 family.</text>
</comment>
<feature type="compositionally biased region" description="Pro residues" evidence="3">
    <location>
        <begin position="315"/>
        <end position="326"/>
    </location>
</feature>
<dbReference type="Proteomes" id="UP000053815">
    <property type="component" value="Unassembled WGS sequence"/>
</dbReference>
<dbReference type="InterPro" id="IPR013894">
    <property type="entry name" value="RMI1_OB"/>
</dbReference>
<evidence type="ECO:0000259" key="4">
    <source>
        <dbReference type="Pfam" id="PF08585"/>
    </source>
</evidence>
<gene>
    <name evidence="5" type="ORF">MAM1_0026d02126</name>
</gene>
<dbReference type="OrthoDB" id="341511at2759"/>
<accession>A0A0C9M228</accession>
<dbReference type="EMBL" id="DF836315">
    <property type="protein sequence ID" value="GAN02681.1"/>
    <property type="molecule type" value="Genomic_DNA"/>
</dbReference>
<dbReference type="GO" id="GO:0031422">
    <property type="term" value="C:RecQ family helicase-topoisomerase III complex"/>
    <property type="evidence" value="ECO:0007669"/>
    <property type="project" value="TreeGrafter"/>
</dbReference>
<dbReference type="PANTHER" id="PTHR14790:SF15">
    <property type="entry name" value="RECQ-MEDIATED GENOME INSTABILITY PROTEIN 1"/>
    <property type="match status" value="1"/>
</dbReference>
<feature type="domain" description="RecQ mediated genome instability protein 1 OB-fold" evidence="4">
    <location>
        <begin position="86"/>
        <end position="197"/>
    </location>
</feature>